<reference evidence="9" key="1">
    <citation type="submission" date="2015-11" db="EMBL/GenBank/DDBJ databases">
        <title>De novo transcriptome assembly of four potential Pierce s Disease insect vectors from Arizona vineyards.</title>
        <authorList>
            <person name="Tassone E.E."/>
        </authorList>
    </citation>
    <scope>NUCLEOTIDE SEQUENCE</scope>
</reference>
<evidence type="ECO:0000256" key="3">
    <source>
        <dbReference type="ARBA" id="ARBA00011060"/>
    </source>
</evidence>
<dbReference type="EMBL" id="GECZ01011053">
    <property type="protein sequence ID" value="JAS58716.1"/>
    <property type="molecule type" value="Transcribed_RNA"/>
</dbReference>
<dbReference type="GO" id="GO:0000775">
    <property type="term" value="C:chromosome, centromeric region"/>
    <property type="evidence" value="ECO:0007669"/>
    <property type="project" value="UniProtKB-SubCell"/>
</dbReference>
<evidence type="ECO:0000256" key="2">
    <source>
        <dbReference type="ARBA" id="ARBA00004584"/>
    </source>
</evidence>
<organism evidence="9">
    <name type="scientific">Cuerna arida</name>
    <dbReference type="NCBI Taxonomy" id="1464854"/>
    <lineage>
        <taxon>Eukaryota</taxon>
        <taxon>Metazoa</taxon>
        <taxon>Ecdysozoa</taxon>
        <taxon>Arthropoda</taxon>
        <taxon>Hexapoda</taxon>
        <taxon>Insecta</taxon>
        <taxon>Pterygota</taxon>
        <taxon>Neoptera</taxon>
        <taxon>Paraneoptera</taxon>
        <taxon>Hemiptera</taxon>
        <taxon>Auchenorrhyncha</taxon>
        <taxon>Membracoidea</taxon>
        <taxon>Cicadellidae</taxon>
        <taxon>Cicadellinae</taxon>
        <taxon>Proconiini</taxon>
        <taxon>Cuerna</taxon>
    </lineage>
</organism>
<comment type="similarity">
    <text evidence="3">Belongs to the CENP-L/IML3 family.</text>
</comment>
<evidence type="ECO:0000256" key="4">
    <source>
        <dbReference type="ARBA" id="ARBA00016380"/>
    </source>
</evidence>
<dbReference type="AlphaFoldDB" id="A0A1B6G8E8"/>
<evidence type="ECO:0000256" key="1">
    <source>
        <dbReference type="ARBA" id="ARBA00004123"/>
    </source>
</evidence>
<accession>A0A1B6G8E8</accession>
<evidence type="ECO:0000256" key="7">
    <source>
        <dbReference type="ARBA" id="ARBA00023328"/>
    </source>
</evidence>
<keyword evidence="5" id="KW-0158">Chromosome</keyword>
<dbReference type="Pfam" id="PF13092">
    <property type="entry name" value="CENP-L"/>
    <property type="match status" value="1"/>
</dbReference>
<dbReference type="PANTHER" id="PTHR31740:SF2">
    <property type="entry name" value="CENTROMERE PROTEIN L"/>
    <property type="match status" value="1"/>
</dbReference>
<evidence type="ECO:0000313" key="9">
    <source>
        <dbReference type="EMBL" id="JAS58716.1"/>
    </source>
</evidence>
<proteinExistence type="inferred from homology"/>
<evidence type="ECO:0000256" key="5">
    <source>
        <dbReference type="ARBA" id="ARBA00022454"/>
    </source>
</evidence>
<sequence>MNTLNESQTRGTRRKRSLEDGSRTAMRKRKSLRLQHSVSLHIPMEELDTTANRMNCYIDLPQQVFSLTYLDENATQNPESLNCLEELKSKKWQVFLAGHLYNFNYKPTQMAALSKSLTSALTVGFQKSEMTFHSEVNTVDKFSPTENDHMALMITIMGSTGQKQNLLYHGYMLSWCNPVKDTNLILPILMCRGSQKYRTLIHSVLSERFDLNIRPFLLTQEEFMHLSTYCLVMLDKNDPYIATLTCKIHSGTIQLSVALEHLLKLWNNIHKEDSNEVELDEILTFHEALEAFFESTFGIKLGCAHYSSITVPNCFGLNINSVVWFRSTRILHVVLKYLNHLAVQRLKVRALSTDIPASNMTL</sequence>
<evidence type="ECO:0000256" key="8">
    <source>
        <dbReference type="SAM" id="MobiDB-lite"/>
    </source>
</evidence>
<dbReference type="GO" id="GO:0005634">
    <property type="term" value="C:nucleus"/>
    <property type="evidence" value="ECO:0007669"/>
    <property type="project" value="UniProtKB-SubCell"/>
</dbReference>
<dbReference type="PANTHER" id="PTHR31740">
    <property type="entry name" value="CENTROMERE PROTEIN L"/>
    <property type="match status" value="1"/>
</dbReference>
<feature type="region of interest" description="Disordered" evidence="8">
    <location>
        <begin position="1"/>
        <end position="30"/>
    </location>
</feature>
<name>A0A1B6G8E8_9HEMI</name>
<gene>
    <name evidence="9" type="ORF">g.13653</name>
</gene>
<comment type="subcellular location">
    <subcellularLocation>
        <location evidence="2">Chromosome</location>
        <location evidence="2">Centromere</location>
    </subcellularLocation>
    <subcellularLocation>
        <location evidence="1">Nucleus</location>
    </subcellularLocation>
</comment>
<evidence type="ECO:0000256" key="6">
    <source>
        <dbReference type="ARBA" id="ARBA00023242"/>
    </source>
</evidence>
<protein>
    <recommendedName>
        <fullName evidence="4">Centromere protein L</fullName>
    </recommendedName>
</protein>
<dbReference type="InterPro" id="IPR025204">
    <property type="entry name" value="CENP-L"/>
</dbReference>
<keyword evidence="7" id="KW-0137">Centromere</keyword>
<keyword evidence="6" id="KW-0539">Nucleus</keyword>
<feature type="compositionally biased region" description="Polar residues" evidence="8">
    <location>
        <begin position="1"/>
        <end position="10"/>
    </location>
</feature>